<sequence length="69" mass="7183">MNALIPPTEDAAYPKPSGGQPGFLFRLASDWVYTAYQVALAAVGSYPTISTLPSKEGGMLSVALAVNLP</sequence>
<organism evidence="1">
    <name type="scientific">uncultured verrucomicrobium HF0130_25O04</name>
    <dbReference type="NCBI Taxonomy" id="723596"/>
    <lineage>
        <taxon>Bacteria</taxon>
        <taxon>Pseudomonadati</taxon>
        <taxon>Verrucomicrobiota</taxon>
        <taxon>environmental samples</taxon>
    </lineage>
</organism>
<reference evidence="1" key="1">
    <citation type="submission" date="2010-01" db="EMBL/GenBank/DDBJ databases">
        <title>Genome fragments of uncultured bacteria from the North Pacific subtropical Gyre.</title>
        <authorList>
            <person name="Pham V.D."/>
            <person name="Delong E.F."/>
        </authorList>
    </citation>
    <scope>NUCLEOTIDE SEQUENCE</scope>
</reference>
<accession>E7C352</accession>
<protein>
    <submittedName>
        <fullName evidence="1">Uncharacterized protein</fullName>
    </submittedName>
</protein>
<dbReference type="EMBL" id="GU567968">
    <property type="protein sequence ID" value="ADI21876.1"/>
    <property type="molecule type" value="Genomic_DNA"/>
</dbReference>
<name>E7C352_9BACT</name>
<evidence type="ECO:0000313" key="1">
    <source>
        <dbReference type="EMBL" id="ADI21876.1"/>
    </source>
</evidence>
<proteinExistence type="predicted"/>
<dbReference type="AlphaFoldDB" id="E7C352"/>